<name>A0A8J2U636_9BACT</name>
<protein>
    <recommendedName>
        <fullName evidence="4">Lipocalin-like domain-containing protein</fullName>
    </recommendedName>
</protein>
<sequence length="150" mass="17229">MKYTYLSLLFVICLFASFSPQPDRGLRLNGTWRLVSGTTITHGVSSVTDYTKETNMIKIINDTHFAFLKHDLNPPKDSSNHFDAGGGSYTLTGNQYTEHLDYYSDRNWEAKTFTFTVSISNDTLIQQGMEKNEKENIDREIIERYVRVGK</sequence>
<dbReference type="Proteomes" id="UP000607559">
    <property type="component" value="Unassembled WGS sequence"/>
</dbReference>
<organism evidence="2 3">
    <name type="scientific">Puia dinghuensis</name>
    <dbReference type="NCBI Taxonomy" id="1792502"/>
    <lineage>
        <taxon>Bacteria</taxon>
        <taxon>Pseudomonadati</taxon>
        <taxon>Bacteroidota</taxon>
        <taxon>Chitinophagia</taxon>
        <taxon>Chitinophagales</taxon>
        <taxon>Chitinophagaceae</taxon>
        <taxon>Puia</taxon>
    </lineage>
</organism>
<gene>
    <name evidence="2" type="ORF">GCM10011511_00650</name>
</gene>
<dbReference type="RefSeq" id="WP_188927411.1">
    <property type="nucleotide sequence ID" value="NZ_BMJC01000001.1"/>
</dbReference>
<reference evidence="2" key="1">
    <citation type="journal article" date="2014" name="Int. J. Syst. Evol. Microbiol.">
        <title>Complete genome sequence of Corynebacterium casei LMG S-19264T (=DSM 44701T), isolated from a smear-ripened cheese.</title>
        <authorList>
            <consortium name="US DOE Joint Genome Institute (JGI-PGF)"/>
            <person name="Walter F."/>
            <person name="Albersmeier A."/>
            <person name="Kalinowski J."/>
            <person name="Ruckert C."/>
        </authorList>
    </citation>
    <scope>NUCLEOTIDE SEQUENCE</scope>
    <source>
        <strain evidence="2">CGMCC 1.15448</strain>
    </source>
</reference>
<feature type="chain" id="PRO_5035312958" description="Lipocalin-like domain-containing protein" evidence="1">
    <location>
        <begin position="19"/>
        <end position="150"/>
    </location>
</feature>
<evidence type="ECO:0000313" key="3">
    <source>
        <dbReference type="Proteomes" id="UP000607559"/>
    </source>
</evidence>
<evidence type="ECO:0008006" key="4">
    <source>
        <dbReference type="Google" id="ProtNLM"/>
    </source>
</evidence>
<feature type="signal peptide" evidence="1">
    <location>
        <begin position="1"/>
        <end position="18"/>
    </location>
</feature>
<comment type="caution">
    <text evidence="2">The sequence shown here is derived from an EMBL/GenBank/DDBJ whole genome shotgun (WGS) entry which is preliminary data.</text>
</comment>
<proteinExistence type="predicted"/>
<keyword evidence="1" id="KW-0732">Signal</keyword>
<evidence type="ECO:0000313" key="2">
    <source>
        <dbReference type="EMBL" id="GGA81578.1"/>
    </source>
</evidence>
<dbReference type="EMBL" id="BMJC01000001">
    <property type="protein sequence ID" value="GGA81578.1"/>
    <property type="molecule type" value="Genomic_DNA"/>
</dbReference>
<evidence type="ECO:0000256" key="1">
    <source>
        <dbReference type="SAM" id="SignalP"/>
    </source>
</evidence>
<keyword evidence="3" id="KW-1185">Reference proteome</keyword>
<dbReference type="AlphaFoldDB" id="A0A8J2U636"/>
<accession>A0A8J2U636</accession>
<reference evidence="2" key="2">
    <citation type="submission" date="2020-09" db="EMBL/GenBank/DDBJ databases">
        <authorList>
            <person name="Sun Q."/>
            <person name="Zhou Y."/>
        </authorList>
    </citation>
    <scope>NUCLEOTIDE SEQUENCE</scope>
    <source>
        <strain evidence="2">CGMCC 1.15448</strain>
    </source>
</reference>